<evidence type="ECO:0000256" key="2">
    <source>
        <dbReference type="ARBA" id="ARBA00022692"/>
    </source>
</evidence>
<evidence type="ECO:0000256" key="3">
    <source>
        <dbReference type="ARBA" id="ARBA00022989"/>
    </source>
</evidence>
<keyword evidence="4 7" id="KW-0472">Membrane</keyword>
<evidence type="ECO:0000259" key="8">
    <source>
        <dbReference type="PROSITE" id="PS51775"/>
    </source>
</evidence>
<gene>
    <name evidence="9" type="ORF">NE237_019453</name>
</gene>
<feature type="coiled-coil region" evidence="5">
    <location>
        <begin position="185"/>
        <end position="235"/>
    </location>
</feature>
<name>A0A9Q0QQ49_9MAGN</name>
<feature type="compositionally biased region" description="Acidic residues" evidence="6">
    <location>
        <begin position="156"/>
        <end position="166"/>
    </location>
</feature>
<feature type="region of interest" description="Disordered" evidence="6">
    <location>
        <begin position="148"/>
        <end position="172"/>
    </location>
</feature>
<keyword evidence="3 7" id="KW-1133">Transmembrane helix</keyword>
<dbReference type="GO" id="GO:0016020">
    <property type="term" value="C:membrane"/>
    <property type="evidence" value="ECO:0007669"/>
    <property type="project" value="UniProtKB-SubCell"/>
</dbReference>
<feature type="transmembrane region" description="Helical" evidence="7">
    <location>
        <begin position="58"/>
        <end position="75"/>
    </location>
</feature>
<evidence type="ECO:0000256" key="7">
    <source>
        <dbReference type="SAM" id="Phobius"/>
    </source>
</evidence>
<evidence type="ECO:0000256" key="6">
    <source>
        <dbReference type="SAM" id="MobiDB-lite"/>
    </source>
</evidence>
<accession>A0A9Q0QQ49</accession>
<comment type="subcellular location">
    <subcellularLocation>
        <location evidence="1">Membrane</location>
    </subcellularLocation>
</comment>
<keyword evidence="2 7" id="KW-0812">Transmembrane</keyword>
<protein>
    <recommendedName>
        <fullName evidence="8">GTD-binding domain-containing protein</fullName>
    </recommendedName>
</protein>
<dbReference type="AlphaFoldDB" id="A0A9Q0QQ49"/>
<keyword evidence="5" id="KW-0175">Coiled coil</keyword>
<dbReference type="EMBL" id="JAMYWD010000007">
    <property type="protein sequence ID" value="KAJ4967604.1"/>
    <property type="molecule type" value="Genomic_DNA"/>
</dbReference>
<evidence type="ECO:0000256" key="5">
    <source>
        <dbReference type="SAM" id="Coils"/>
    </source>
</evidence>
<feature type="domain" description="GTD-binding" evidence="8">
    <location>
        <begin position="174"/>
        <end position="272"/>
    </location>
</feature>
<dbReference type="Pfam" id="PF04576">
    <property type="entry name" value="Zein-binding"/>
    <property type="match status" value="1"/>
</dbReference>
<dbReference type="InterPro" id="IPR007656">
    <property type="entry name" value="GTD-bd"/>
</dbReference>
<dbReference type="PANTHER" id="PTHR31422:SF2">
    <property type="entry name" value="PROTEIN FLOURY 1-LIKE"/>
    <property type="match status" value="1"/>
</dbReference>
<organism evidence="9 10">
    <name type="scientific">Protea cynaroides</name>
    <dbReference type="NCBI Taxonomy" id="273540"/>
    <lineage>
        <taxon>Eukaryota</taxon>
        <taxon>Viridiplantae</taxon>
        <taxon>Streptophyta</taxon>
        <taxon>Embryophyta</taxon>
        <taxon>Tracheophyta</taxon>
        <taxon>Spermatophyta</taxon>
        <taxon>Magnoliopsida</taxon>
        <taxon>Proteales</taxon>
        <taxon>Proteaceae</taxon>
        <taxon>Protea</taxon>
    </lineage>
</organism>
<dbReference type="GO" id="GO:0080115">
    <property type="term" value="F:myosin XI tail binding"/>
    <property type="evidence" value="ECO:0007669"/>
    <property type="project" value="UniProtKB-ARBA"/>
</dbReference>
<dbReference type="PANTHER" id="PTHR31422">
    <property type="entry name" value="BNAANNG28530D PROTEIN"/>
    <property type="match status" value="1"/>
</dbReference>
<dbReference type="PROSITE" id="PS51775">
    <property type="entry name" value="GTD_BINDING"/>
    <property type="match status" value="1"/>
</dbReference>
<evidence type="ECO:0000313" key="9">
    <source>
        <dbReference type="EMBL" id="KAJ4967604.1"/>
    </source>
</evidence>
<dbReference type="OrthoDB" id="1100010at2759"/>
<evidence type="ECO:0000313" key="10">
    <source>
        <dbReference type="Proteomes" id="UP001141806"/>
    </source>
</evidence>
<dbReference type="Proteomes" id="UP001141806">
    <property type="component" value="Unassembled WGS sequence"/>
</dbReference>
<evidence type="ECO:0000256" key="4">
    <source>
        <dbReference type="ARBA" id="ARBA00023136"/>
    </source>
</evidence>
<evidence type="ECO:0000256" key="1">
    <source>
        <dbReference type="ARBA" id="ARBA00004370"/>
    </source>
</evidence>
<reference evidence="9" key="1">
    <citation type="journal article" date="2023" name="Plant J.">
        <title>The genome of the king protea, Protea cynaroides.</title>
        <authorList>
            <person name="Chang J."/>
            <person name="Duong T.A."/>
            <person name="Schoeman C."/>
            <person name="Ma X."/>
            <person name="Roodt D."/>
            <person name="Barker N."/>
            <person name="Li Z."/>
            <person name="Van de Peer Y."/>
            <person name="Mizrachi E."/>
        </authorList>
    </citation>
    <scope>NUCLEOTIDE SEQUENCE</scope>
    <source>
        <tissue evidence="9">Young leaves</tissue>
    </source>
</reference>
<comment type="caution">
    <text evidence="9">The sequence shown here is derived from an EMBL/GenBank/DDBJ whole genome shotgun (WGS) entry which is preliminary data.</text>
</comment>
<keyword evidence="10" id="KW-1185">Reference proteome</keyword>
<sequence length="322" mass="36341">MHFMGCDCFQFYYSYVQKFLGIFSRFRTMEIASDLNRSSHNTSFGHNGLCAFGFFKGFWNWLALLILFGLGVKVLRFSRFGKGLLVRLLCEIRRKSNYLSNGFCSASDVDGAHGLKNLACKNGASRFLEDSISSVVSKNRTILRTSGDFKAPESSSEIESESDSESEGGGCSEEYIPALKRLLRIEKARTKAAQLELEKERTAAASAAEETMAMIQRLQKEKNLVEMQAKQFRKLAEQKQLYDQEVIECLRSIILKHESDRSLLESQLNLCSQKLKQCLNLNKGNQTDDIDHSLITHSSFSADEDDNTDMFVSSLEMDSGLM</sequence>
<proteinExistence type="predicted"/>